<evidence type="ECO:0000256" key="2">
    <source>
        <dbReference type="SAM" id="Phobius"/>
    </source>
</evidence>
<proteinExistence type="predicted"/>
<evidence type="ECO:0000313" key="4">
    <source>
        <dbReference type="Proteomes" id="UP000276133"/>
    </source>
</evidence>
<evidence type="ECO:0000313" key="3">
    <source>
        <dbReference type="EMBL" id="RNA15961.1"/>
    </source>
</evidence>
<dbReference type="EMBL" id="REGN01004837">
    <property type="protein sequence ID" value="RNA15961.1"/>
    <property type="molecule type" value="Genomic_DNA"/>
</dbReference>
<feature type="transmembrane region" description="Helical" evidence="2">
    <location>
        <begin position="53"/>
        <end position="72"/>
    </location>
</feature>
<organism evidence="3 4">
    <name type="scientific">Brachionus plicatilis</name>
    <name type="common">Marine rotifer</name>
    <name type="synonym">Brachionus muelleri</name>
    <dbReference type="NCBI Taxonomy" id="10195"/>
    <lineage>
        <taxon>Eukaryota</taxon>
        <taxon>Metazoa</taxon>
        <taxon>Spiralia</taxon>
        <taxon>Gnathifera</taxon>
        <taxon>Rotifera</taxon>
        <taxon>Eurotatoria</taxon>
        <taxon>Monogononta</taxon>
        <taxon>Pseudotrocha</taxon>
        <taxon>Ploima</taxon>
        <taxon>Brachionidae</taxon>
        <taxon>Brachionus</taxon>
    </lineage>
</organism>
<feature type="region of interest" description="Disordered" evidence="1">
    <location>
        <begin position="25"/>
        <end position="44"/>
    </location>
</feature>
<name>A0A3M7QXX8_BRAPC</name>
<gene>
    <name evidence="3" type="ORF">BpHYR1_040439</name>
</gene>
<keyword evidence="4" id="KW-1185">Reference proteome</keyword>
<sequence>MGDKLSNSSTRTKFFRALASKKKVSSSSRGIAELNSGSSSSHRKNTWKLENHFPAFFALPLLVFFSNFNFCVEKKSFCAERFEIVLNGTIYLASLDC</sequence>
<keyword evidence="2" id="KW-0812">Transmembrane</keyword>
<evidence type="ECO:0000256" key="1">
    <source>
        <dbReference type="SAM" id="MobiDB-lite"/>
    </source>
</evidence>
<keyword evidence="2" id="KW-0472">Membrane</keyword>
<dbReference type="Proteomes" id="UP000276133">
    <property type="component" value="Unassembled WGS sequence"/>
</dbReference>
<dbReference type="AlphaFoldDB" id="A0A3M7QXX8"/>
<keyword evidence="2" id="KW-1133">Transmembrane helix</keyword>
<comment type="caution">
    <text evidence="3">The sequence shown here is derived from an EMBL/GenBank/DDBJ whole genome shotgun (WGS) entry which is preliminary data.</text>
</comment>
<accession>A0A3M7QXX8</accession>
<reference evidence="3 4" key="1">
    <citation type="journal article" date="2018" name="Sci. Rep.">
        <title>Genomic signatures of local adaptation to the degree of environmental predictability in rotifers.</title>
        <authorList>
            <person name="Franch-Gras L."/>
            <person name="Hahn C."/>
            <person name="Garcia-Roger E.M."/>
            <person name="Carmona M.J."/>
            <person name="Serra M."/>
            <person name="Gomez A."/>
        </authorList>
    </citation>
    <scope>NUCLEOTIDE SEQUENCE [LARGE SCALE GENOMIC DNA]</scope>
    <source>
        <strain evidence="3">HYR1</strain>
    </source>
</reference>
<protein>
    <submittedName>
        <fullName evidence="3">Uncharacterized protein</fullName>
    </submittedName>
</protein>